<dbReference type="Proteomes" id="UP000799421">
    <property type="component" value="Unassembled WGS sequence"/>
</dbReference>
<proteinExistence type="predicted"/>
<keyword evidence="2" id="KW-1185">Reference proteome</keyword>
<organism evidence="1 2">
    <name type="scientific">Piedraia hortae CBS 480.64</name>
    <dbReference type="NCBI Taxonomy" id="1314780"/>
    <lineage>
        <taxon>Eukaryota</taxon>
        <taxon>Fungi</taxon>
        <taxon>Dikarya</taxon>
        <taxon>Ascomycota</taxon>
        <taxon>Pezizomycotina</taxon>
        <taxon>Dothideomycetes</taxon>
        <taxon>Dothideomycetidae</taxon>
        <taxon>Capnodiales</taxon>
        <taxon>Piedraiaceae</taxon>
        <taxon>Piedraia</taxon>
    </lineage>
</organism>
<evidence type="ECO:0000313" key="2">
    <source>
        <dbReference type="Proteomes" id="UP000799421"/>
    </source>
</evidence>
<evidence type="ECO:0000313" key="1">
    <source>
        <dbReference type="EMBL" id="KAF2857738.1"/>
    </source>
</evidence>
<dbReference type="AlphaFoldDB" id="A0A6A7BTA8"/>
<protein>
    <submittedName>
        <fullName evidence="1">Uncharacterized protein</fullName>
    </submittedName>
</protein>
<name>A0A6A7BTA8_9PEZI</name>
<dbReference type="EMBL" id="MU006029">
    <property type="protein sequence ID" value="KAF2857738.1"/>
    <property type="molecule type" value="Genomic_DNA"/>
</dbReference>
<sequence length="215" mass="23609">MALQAEGGSRRLCIGGKYFAVDGWTKDCEKPLLEATGMNLFDCAHLAKRSLSGYAVSNIRLQWGSRFRTCLHTVTSVTIGQNFMQHTTLITDSTILYRHVYPSPHERGGSGVEKSQFITSTAAGSMGAMHFPTFSNHMKSLSITSLSSWRQMAGRKSRTILFALARKKGENGNFNSNQKILEPVSPLEPYISRTRSSGNTCSTCKLSCCRISPGS</sequence>
<gene>
    <name evidence="1" type="ORF">K470DRAFT_159785</name>
</gene>
<reference evidence="1" key="1">
    <citation type="journal article" date="2020" name="Stud. Mycol.">
        <title>101 Dothideomycetes genomes: a test case for predicting lifestyles and emergence of pathogens.</title>
        <authorList>
            <person name="Haridas S."/>
            <person name="Albert R."/>
            <person name="Binder M."/>
            <person name="Bloem J."/>
            <person name="Labutti K."/>
            <person name="Salamov A."/>
            <person name="Andreopoulos B."/>
            <person name="Baker S."/>
            <person name="Barry K."/>
            <person name="Bills G."/>
            <person name="Bluhm B."/>
            <person name="Cannon C."/>
            <person name="Castanera R."/>
            <person name="Culley D."/>
            <person name="Daum C."/>
            <person name="Ezra D."/>
            <person name="Gonzalez J."/>
            <person name="Henrissat B."/>
            <person name="Kuo A."/>
            <person name="Liang C."/>
            <person name="Lipzen A."/>
            <person name="Lutzoni F."/>
            <person name="Magnuson J."/>
            <person name="Mondo S."/>
            <person name="Nolan M."/>
            <person name="Ohm R."/>
            <person name="Pangilinan J."/>
            <person name="Park H.-J."/>
            <person name="Ramirez L."/>
            <person name="Alfaro M."/>
            <person name="Sun H."/>
            <person name="Tritt A."/>
            <person name="Yoshinaga Y."/>
            <person name="Zwiers L.-H."/>
            <person name="Turgeon B."/>
            <person name="Goodwin S."/>
            <person name="Spatafora J."/>
            <person name="Crous P."/>
            <person name="Grigoriev I."/>
        </authorList>
    </citation>
    <scope>NUCLEOTIDE SEQUENCE</scope>
    <source>
        <strain evidence="1">CBS 480.64</strain>
    </source>
</reference>
<accession>A0A6A7BTA8</accession>